<accession>A0A2N0U4P6</accession>
<feature type="region of interest" description="Disordered" evidence="1">
    <location>
        <begin position="118"/>
        <end position="183"/>
    </location>
</feature>
<dbReference type="RefSeq" id="WP_070055388.1">
    <property type="nucleotide sequence ID" value="NZ_FVZF01000008.1"/>
</dbReference>
<reference evidence="3 5" key="2">
    <citation type="submission" date="2016-09" db="EMBL/GenBank/DDBJ databases">
        <title>Genome Sequence of Salegentibacter salarius,Isolated from a Marine Solar Saltern of the Yellow Sea in South Korea.</title>
        <authorList>
            <person name="Zheng Q."/>
            <person name="Liu Y."/>
        </authorList>
    </citation>
    <scope>NUCLEOTIDE SEQUENCE [LARGE SCALE GENOMIC DNA]</scope>
    <source>
        <strain evidence="3 5">KCTC 12974</strain>
    </source>
</reference>
<organism evidence="4 6">
    <name type="scientific">Salegentibacter salarius</name>
    <dbReference type="NCBI Taxonomy" id="435906"/>
    <lineage>
        <taxon>Bacteria</taxon>
        <taxon>Pseudomonadati</taxon>
        <taxon>Bacteroidota</taxon>
        <taxon>Flavobacteriia</taxon>
        <taxon>Flavobacteriales</taxon>
        <taxon>Flavobacteriaceae</taxon>
        <taxon>Salegentibacter</taxon>
    </lineage>
</organism>
<keyword evidence="5" id="KW-1185">Reference proteome</keyword>
<evidence type="ECO:0000313" key="3">
    <source>
        <dbReference type="EMBL" id="OEY71300.1"/>
    </source>
</evidence>
<keyword evidence="2" id="KW-0472">Membrane</keyword>
<feature type="compositionally biased region" description="Basic and acidic residues" evidence="1">
    <location>
        <begin position="150"/>
        <end position="167"/>
    </location>
</feature>
<sequence length="494" mass="54705">MKERKNIDRLYQEKFRDFAPEPSPELWNNIAGKLKEKDRKKPFIIPLWIKLGGVAAVLALVLGGYFFSQNNFTETQVVFEVEESAKPQINLPEINKNEQFTNASEVLKNNVDETIYSTSKDAKSSSSNNNSALASQNTNVESGKSQITSTEKEKEKEKENNANKITDESGEQNSALAGEDHQNSVEKNIQHQDFINPNSKNEQQKPEAIAQKEANKTEIEEQFSTKDSLEVAQQLAQIEKDKNLEKEEDLIAETGKKKLRLSTFAAPVFYDNIGKGNAIAPQFAGNNTSSQVSMAYGMNLAYAISDKIKIRSGISKVSMSYDVEDIMFSATVNPNSISSINYESDNVQLDSAPSGLPGSQLGNSDGSNFSGTNMALPGEINQQFGFIEVPLEIEYNLVDRKIGINLIAGGSSLFLDENSIKVNTNNQNTRIGEANNINKVSFSTNVGVGLDYKLTDSFQLNLEPIFKYQLDTFDDAPGVRPFYFGVYSGISFNF</sequence>
<keyword evidence="2" id="KW-0812">Transmembrane</keyword>
<proteinExistence type="predicted"/>
<evidence type="ECO:0000256" key="2">
    <source>
        <dbReference type="SAM" id="Phobius"/>
    </source>
</evidence>
<reference evidence="4 6" key="1">
    <citation type="submission" date="2015-10" db="EMBL/GenBank/DDBJ databases">
        <title>Draft genome sequence of Salegentibacter salinarum KCTC 12975.</title>
        <authorList>
            <person name="Lin W."/>
            <person name="Zheng Q."/>
        </authorList>
    </citation>
    <scope>NUCLEOTIDE SEQUENCE [LARGE SCALE GENOMIC DNA]</scope>
    <source>
        <strain evidence="4 6">KCTC 12974</strain>
    </source>
</reference>
<dbReference type="SUPFAM" id="SSF56925">
    <property type="entry name" value="OMPA-like"/>
    <property type="match status" value="1"/>
</dbReference>
<dbReference type="OrthoDB" id="1113942at2"/>
<dbReference type="Proteomes" id="UP000176009">
    <property type="component" value="Unassembled WGS sequence"/>
</dbReference>
<dbReference type="EMBL" id="LKTR01000002">
    <property type="protein sequence ID" value="PKD21982.1"/>
    <property type="molecule type" value="Genomic_DNA"/>
</dbReference>
<dbReference type="InterPro" id="IPR011250">
    <property type="entry name" value="OMP/PagP_B-barrel"/>
</dbReference>
<evidence type="ECO:0000313" key="6">
    <source>
        <dbReference type="Proteomes" id="UP000232533"/>
    </source>
</evidence>
<dbReference type="Proteomes" id="UP000232533">
    <property type="component" value="Unassembled WGS sequence"/>
</dbReference>
<evidence type="ECO:0008006" key="7">
    <source>
        <dbReference type="Google" id="ProtNLM"/>
    </source>
</evidence>
<gene>
    <name evidence="4" type="ORF">APR40_06325</name>
    <name evidence="3" type="ORF">BHS39_06330</name>
</gene>
<keyword evidence="2" id="KW-1133">Transmembrane helix</keyword>
<evidence type="ECO:0000256" key="1">
    <source>
        <dbReference type="SAM" id="MobiDB-lite"/>
    </source>
</evidence>
<name>A0A2N0U4P6_9FLAO</name>
<feature type="compositionally biased region" description="Low complexity" evidence="1">
    <location>
        <begin position="124"/>
        <end position="139"/>
    </location>
</feature>
<feature type="transmembrane region" description="Helical" evidence="2">
    <location>
        <begin position="43"/>
        <end position="67"/>
    </location>
</feature>
<dbReference type="EMBL" id="MJBR01000051">
    <property type="protein sequence ID" value="OEY71300.1"/>
    <property type="molecule type" value="Genomic_DNA"/>
</dbReference>
<dbReference type="AlphaFoldDB" id="A0A2N0U4P6"/>
<protein>
    <recommendedName>
        <fullName evidence="7">Outer membrane protein beta-barrel domain-containing protein</fullName>
    </recommendedName>
</protein>
<evidence type="ECO:0000313" key="5">
    <source>
        <dbReference type="Proteomes" id="UP000176009"/>
    </source>
</evidence>
<feature type="compositionally biased region" description="Polar residues" evidence="1">
    <location>
        <begin position="140"/>
        <end position="149"/>
    </location>
</feature>
<evidence type="ECO:0000313" key="4">
    <source>
        <dbReference type="EMBL" id="PKD21982.1"/>
    </source>
</evidence>
<comment type="caution">
    <text evidence="4">The sequence shown here is derived from an EMBL/GenBank/DDBJ whole genome shotgun (WGS) entry which is preliminary data.</text>
</comment>